<comment type="caution">
    <text evidence="6">The sequence shown here is derived from an EMBL/GenBank/DDBJ whole genome shotgun (WGS) entry which is preliminary data.</text>
</comment>
<dbReference type="PANTHER" id="PTHR23073">
    <property type="entry name" value="26S PROTEASOME REGULATORY SUBUNIT"/>
    <property type="match status" value="1"/>
</dbReference>
<dbReference type="GO" id="GO:0008237">
    <property type="term" value="F:metallopeptidase activity"/>
    <property type="evidence" value="ECO:0007669"/>
    <property type="project" value="UniProtKB-KW"/>
</dbReference>
<evidence type="ECO:0000313" key="7">
    <source>
        <dbReference type="Proteomes" id="UP000315471"/>
    </source>
</evidence>
<dbReference type="AlphaFoldDB" id="A0A5C6E308"/>
<keyword evidence="2" id="KW-0547">Nucleotide-binding</keyword>
<gene>
    <name evidence="6" type="primary">ftsH_2</name>
    <name evidence="6" type="ORF">Q31b_23380</name>
</gene>
<dbReference type="Pfam" id="PF00004">
    <property type="entry name" value="AAA"/>
    <property type="match status" value="1"/>
</dbReference>
<name>A0A5C6E308_9BACT</name>
<sequence length="345" mass="38862">MESSFTMSHEQMTEVHALLRLFRAYRDQNDAAFRKIAESIIAEQLAGNHHAVAKELRSALGSGSDRRAQSGKLATLPRDRRSGEELLTIFHEPASTEHLVLDDATRERIDRVIDERRNAKKLARHGYSPKSKLLFWGPPGCGKTLTAHYLANQFNLKVGVVRLSALISSYMGDTASHLQRVFDIAQTTPMVLLFDEIDSIAKNRDDVNDVGELKRIVNSLLQAMDSFAAKESILIGASNHQYLMDPAIWRRFDDVVVFPKPTPPLRKAFIQHHLNGITFKGTIDSLVKKTAGMSFAQLEHVLIESIKSMILEDCKQLTTEHVTRQLKYQRKMVSAMKQGQEGTDE</sequence>
<dbReference type="Gene3D" id="3.40.50.300">
    <property type="entry name" value="P-loop containing nucleotide triphosphate hydrolases"/>
    <property type="match status" value="1"/>
</dbReference>
<dbReference type="SUPFAM" id="SSF52540">
    <property type="entry name" value="P-loop containing nucleoside triphosphate hydrolases"/>
    <property type="match status" value="1"/>
</dbReference>
<dbReference type="Proteomes" id="UP000315471">
    <property type="component" value="Unassembled WGS sequence"/>
</dbReference>
<keyword evidence="3" id="KW-0067">ATP-binding</keyword>
<evidence type="ECO:0000259" key="5">
    <source>
        <dbReference type="SMART" id="SM00382"/>
    </source>
</evidence>
<evidence type="ECO:0000256" key="4">
    <source>
        <dbReference type="SAM" id="MobiDB-lite"/>
    </source>
</evidence>
<feature type="region of interest" description="Disordered" evidence="4">
    <location>
        <begin position="58"/>
        <end position="77"/>
    </location>
</feature>
<dbReference type="GO" id="GO:0016887">
    <property type="term" value="F:ATP hydrolysis activity"/>
    <property type="evidence" value="ECO:0007669"/>
    <property type="project" value="InterPro"/>
</dbReference>
<dbReference type="EC" id="3.4.24.-" evidence="6"/>
<comment type="similarity">
    <text evidence="1">Belongs to the AAA ATPase family.</text>
</comment>
<dbReference type="InterPro" id="IPR003959">
    <property type="entry name" value="ATPase_AAA_core"/>
</dbReference>
<evidence type="ECO:0000256" key="1">
    <source>
        <dbReference type="ARBA" id="ARBA00006914"/>
    </source>
</evidence>
<keyword evidence="6" id="KW-0378">Hydrolase</keyword>
<dbReference type="GO" id="GO:0005524">
    <property type="term" value="F:ATP binding"/>
    <property type="evidence" value="ECO:0007669"/>
    <property type="project" value="UniProtKB-KW"/>
</dbReference>
<evidence type="ECO:0000313" key="6">
    <source>
        <dbReference type="EMBL" id="TWU43300.1"/>
    </source>
</evidence>
<dbReference type="InterPro" id="IPR050221">
    <property type="entry name" value="26S_Proteasome_ATPase"/>
</dbReference>
<dbReference type="GO" id="GO:0006508">
    <property type="term" value="P:proteolysis"/>
    <property type="evidence" value="ECO:0007669"/>
    <property type="project" value="UniProtKB-KW"/>
</dbReference>
<evidence type="ECO:0000256" key="2">
    <source>
        <dbReference type="ARBA" id="ARBA00022741"/>
    </source>
</evidence>
<reference evidence="6 7" key="1">
    <citation type="submission" date="2019-02" db="EMBL/GenBank/DDBJ databases">
        <title>Deep-cultivation of Planctomycetes and their phenomic and genomic characterization uncovers novel biology.</title>
        <authorList>
            <person name="Wiegand S."/>
            <person name="Jogler M."/>
            <person name="Boedeker C."/>
            <person name="Pinto D."/>
            <person name="Vollmers J."/>
            <person name="Rivas-Marin E."/>
            <person name="Kohn T."/>
            <person name="Peeters S.H."/>
            <person name="Heuer A."/>
            <person name="Rast P."/>
            <person name="Oberbeckmann S."/>
            <person name="Bunk B."/>
            <person name="Jeske O."/>
            <person name="Meyerdierks A."/>
            <person name="Storesund J.E."/>
            <person name="Kallscheuer N."/>
            <person name="Luecker S."/>
            <person name="Lage O.M."/>
            <person name="Pohl T."/>
            <person name="Merkel B.J."/>
            <person name="Hornburger P."/>
            <person name="Mueller R.-W."/>
            <person name="Bruemmer F."/>
            <person name="Labrenz M."/>
            <person name="Spormann A.M."/>
            <person name="Op Den Camp H."/>
            <person name="Overmann J."/>
            <person name="Amann R."/>
            <person name="Jetten M.S.M."/>
            <person name="Mascher T."/>
            <person name="Medema M.H."/>
            <person name="Devos D.P."/>
            <person name="Kaster A.-K."/>
            <person name="Ovreas L."/>
            <person name="Rohde M."/>
            <person name="Galperin M.Y."/>
            <person name="Jogler C."/>
        </authorList>
    </citation>
    <scope>NUCLEOTIDE SEQUENCE [LARGE SCALE GENOMIC DNA]</scope>
    <source>
        <strain evidence="6 7">Q31b</strain>
    </source>
</reference>
<keyword evidence="7" id="KW-1185">Reference proteome</keyword>
<dbReference type="InterPro" id="IPR027417">
    <property type="entry name" value="P-loop_NTPase"/>
</dbReference>
<evidence type="ECO:0000256" key="3">
    <source>
        <dbReference type="ARBA" id="ARBA00022840"/>
    </source>
</evidence>
<dbReference type="SMART" id="SM00382">
    <property type="entry name" value="AAA"/>
    <property type="match status" value="1"/>
</dbReference>
<keyword evidence="6" id="KW-0645">Protease</keyword>
<dbReference type="InterPro" id="IPR003593">
    <property type="entry name" value="AAA+_ATPase"/>
</dbReference>
<proteinExistence type="inferred from homology"/>
<keyword evidence="6" id="KW-0482">Metalloprotease</keyword>
<feature type="domain" description="AAA+ ATPase" evidence="5">
    <location>
        <begin position="129"/>
        <end position="262"/>
    </location>
</feature>
<accession>A0A5C6E308</accession>
<organism evidence="6 7">
    <name type="scientific">Novipirellula aureliae</name>
    <dbReference type="NCBI Taxonomy" id="2527966"/>
    <lineage>
        <taxon>Bacteria</taxon>
        <taxon>Pseudomonadati</taxon>
        <taxon>Planctomycetota</taxon>
        <taxon>Planctomycetia</taxon>
        <taxon>Pirellulales</taxon>
        <taxon>Pirellulaceae</taxon>
        <taxon>Novipirellula</taxon>
    </lineage>
</organism>
<dbReference type="CDD" id="cd19481">
    <property type="entry name" value="RecA-like_protease"/>
    <property type="match status" value="1"/>
</dbReference>
<protein>
    <submittedName>
        <fullName evidence="6">ATP-dependent zinc metalloprotease FtsH</fullName>
        <ecNumber evidence="6">3.4.24.-</ecNumber>
    </submittedName>
</protein>
<dbReference type="EMBL" id="SJPY01000003">
    <property type="protein sequence ID" value="TWU43300.1"/>
    <property type="molecule type" value="Genomic_DNA"/>
</dbReference>